<dbReference type="RefSeq" id="XP_007238155.2">
    <property type="nucleotide sequence ID" value="XM_007238093.4"/>
</dbReference>
<evidence type="ECO:0000256" key="8">
    <source>
        <dbReference type="ARBA" id="ARBA00022792"/>
    </source>
</evidence>
<keyword evidence="17" id="KW-1185">Reference proteome</keyword>
<evidence type="ECO:0000256" key="14">
    <source>
        <dbReference type="ARBA" id="ARBA00030710"/>
    </source>
</evidence>
<keyword evidence="9" id="KW-0249">Electron transport</keyword>
<evidence type="ECO:0000256" key="1">
    <source>
        <dbReference type="ARBA" id="ARBA00003195"/>
    </source>
</evidence>
<dbReference type="GO" id="GO:0005743">
    <property type="term" value="C:mitochondrial inner membrane"/>
    <property type="evidence" value="ECO:0007669"/>
    <property type="project" value="UniProtKB-SubCell"/>
</dbReference>
<dbReference type="PANTHER" id="PTHR20900">
    <property type="entry name" value="NADH:UBIQUINONE OXIDOREDUCTASE B18-LIKE SUBUNIT"/>
    <property type="match status" value="1"/>
</dbReference>
<accession>A0A3B1KHE8</accession>
<organism evidence="16 17">
    <name type="scientific">Astyanax mexicanus</name>
    <name type="common">Blind cave fish</name>
    <name type="synonym">Astyanax fasciatus mexicanus</name>
    <dbReference type="NCBI Taxonomy" id="7994"/>
    <lineage>
        <taxon>Eukaryota</taxon>
        <taxon>Metazoa</taxon>
        <taxon>Chordata</taxon>
        <taxon>Craniata</taxon>
        <taxon>Vertebrata</taxon>
        <taxon>Euteleostomi</taxon>
        <taxon>Actinopterygii</taxon>
        <taxon>Neopterygii</taxon>
        <taxon>Teleostei</taxon>
        <taxon>Ostariophysi</taxon>
        <taxon>Characiformes</taxon>
        <taxon>Characoidei</taxon>
        <taxon>Acestrorhamphidae</taxon>
        <taxon>Acestrorhamphinae</taxon>
        <taxon>Astyanax</taxon>
    </lineage>
</organism>
<dbReference type="Pfam" id="PF05676">
    <property type="entry name" value="NDUF_B7"/>
    <property type="match status" value="1"/>
</dbReference>
<evidence type="ECO:0000256" key="7">
    <source>
        <dbReference type="ARBA" id="ARBA00022660"/>
    </source>
</evidence>
<evidence type="ECO:0000256" key="6">
    <source>
        <dbReference type="ARBA" id="ARBA00022448"/>
    </source>
</evidence>
<evidence type="ECO:0000313" key="17">
    <source>
        <dbReference type="Proteomes" id="UP000018467"/>
    </source>
</evidence>
<dbReference type="KEGG" id="amex:103047436"/>
<reference evidence="17" key="2">
    <citation type="journal article" date="2014" name="Nat. Commun.">
        <title>The cavefish genome reveals candidate genes for eye loss.</title>
        <authorList>
            <person name="McGaugh S.E."/>
            <person name="Gross J.B."/>
            <person name="Aken B."/>
            <person name="Blin M."/>
            <person name="Borowsky R."/>
            <person name="Chalopin D."/>
            <person name="Hinaux H."/>
            <person name="Jeffery W.R."/>
            <person name="Keene A."/>
            <person name="Ma L."/>
            <person name="Minx P."/>
            <person name="Murphy D."/>
            <person name="O'Quin K.E."/>
            <person name="Retaux S."/>
            <person name="Rohner N."/>
            <person name="Searle S.M."/>
            <person name="Stahl B.A."/>
            <person name="Tabin C."/>
            <person name="Volff J.N."/>
            <person name="Yoshizawa M."/>
            <person name="Warren W.C."/>
        </authorList>
    </citation>
    <scope>NUCLEOTIDE SEQUENCE [LARGE SCALE GENOMIC DNA]</scope>
    <source>
        <strain evidence="17">female</strain>
    </source>
</reference>
<feature type="compositionally biased region" description="Basic and acidic residues" evidence="15">
    <location>
        <begin position="12"/>
        <end position="27"/>
    </location>
</feature>
<dbReference type="GO" id="GO:0005758">
    <property type="term" value="C:mitochondrial intermembrane space"/>
    <property type="evidence" value="ECO:0007669"/>
    <property type="project" value="UniProtKB-SubCell"/>
</dbReference>
<dbReference type="InterPro" id="IPR008698">
    <property type="entry name" value="NDUB7"/>
</dbReference>
<dbReference type="Bgee" id="ENSAMXG00000035667">
    <property type="expression patterns" value="Expressed in heart and 14 other cell types or tissues"/>
</dbReference>
<evidence type="ECO:0000313" key="16">
    <source>
        <dbReference type="Ensembl" id="ENSAMXP00000053129.1"/>
    </source>
</evidence>
<dbReference type="GeneTree" id="ENSGT00390000018759"/>
<evidence type="ECO:0000256" key="10">
    <source>
        <dbReference type="ARBA" id="ARBA00023128"/>
    </source>
</evidence>
<sequence length="121" mass="14477">MGSHLVRSYITEREAAPDPLKPSKYEPELGFSAGRTERVPVATQEQMNLAMLPVEQRDYCAHHLLKLMKCKRDNFPNFLACKHERHDWDYCQHQDYVMRMKEYERERRLNLRKKRLEAQAA</sequence>
<keyword evidence="10" id="KW-0496">Mitochondrion</keyword>
<dbReference type="PANTHER" id="PTHR20900:SF0">
    <property type="entry name" value="NADH DEHYDROGENASE [UBIQUINONE] 1 BETA SUBCOMPLEX SUBUNIT 7"/>
    <property type="match status" value="1"/>
</dbReference>
<evidence type="ECO:0000256" key="3">
    <source>
        <dbReference type="ARBA" id="ARBA00004637"/>
    </source>
</evidence>
<comment type="function">
    <text evidence="1">Accessory subunit of the mitochondrial membrane respiratory chain NADH dehydrogenase (Complex I), that is believed not to be involved in catalysis. Complex I functions in the transfer of electrons from NADH to the respiratory chain. The immediate electron acceptor for the enzyme is believed to be ubiquinone.</text>
</comment>
<feature type="region of interest" description="Disordered" evidence="15">
    <location>
        <begin position="12"/>
        <end position="34"/>
    </location>
</feature>
<keyword evidence="6" id="KW-0813">Transport</keyword>
<dbReference type="STRING" id="7994.ENSAMXP00000053129"/>
<evidence type="ECO:0000256" key="15">
    <source>
        <dbReference type="SAM" id="MobiDB-lite"/>
    </source>
</evidence>
<dbReference type="AlphaFoldDB" id="A0A3B1KHE8"/>
<comment type="subcellular location">
    <subcellularLocation>
        <location evidence="3">Mitochondrion inner membrane</location>
        <topology evidence="3">Peripheral membrane protein</topology>
    </subcellularLocation>
    <subcellularLocation>
        <location evidence="2">Mitochondrion intermembrane space</location>
    </subcellularLocation>
</comment>
<keyword evidence="7" id="KW-0679">Respiratory chain</keyword>
<dbReference type="Ensembl" id="ENSAMXT00000035536.1">
    <property type="protein sequence ID" value="ENSAMXP00000053129.1"/>
    <property type="gene ID" value="ENSAMXG00000035667.1"/>
</dbReference>
<evidence type="ECO:0000256" key="9">
    <source>
        <dbReference type="ARBA" id="ARBA00022982"/>
    </source>
</evidence>
<keyword evidence="8" id="KW-0999">Mitochondrion inner membrane</keyword>
<protein>
    <recommendedName>
        <fullName evidence="5">NADH dehydrogenase [ubiquinone] 1 beta subcomplex subunit 7</fullName>
    </recommendedName>
    <alternativeName>
        <fullName evidence="13">Complex I-B18</fullName>
    </alternativeName>
    <alternativeName>
        <fullName evidence="14">NADH-ubiquinone oxidoreductase B18 subunit</fullName>
    </alternativeName>
</protein>
<evidence type="ECO:0000256" key="13">
    <source>
        <dbReference type="ARBA" id="ARBA00030188"/>
    </source>
</evidence>
<proteinExistence type="inferred from homology"/>
<dbReference type="FunCoup" id="A0A3B1KHE8">
    <property type="interactions" value="1840"/>
</dbReference>
<keyword evidence="12" id="KW-1015">Disulfide bond</keyword>
<dbReference type="Proteomes" id="UP000018467">
    <property type="component" value="Unassembled WGS sequence"/>
</dbReference>
<evidence type="ECO:0000256" key="4">
    <source>
        <dbReference type="ARBA" id="ARBA00008006"/>
    </source>
</evidence>
<name>A0A3B1KHE8_ASTMX</name>
<reference evidence="16" key="3">
    <citation type="submission" date="2025-08" db="UniProtKB">
        <authorList>
            <consortium name="Ensembl"/>
        </authorList>
    </citation>
    <scope>IDENTIFICATION</scope>
</reference>
<reference evidence="17" key="1">
    <citation type="submission" date="2013-03" db="EMBL/GenBank/DDBJ databases">
        <authorList>
            <person name="Jeffery W."/>
            <person name="Warren W."/>
            <person name="Wilson R.K."/>
        </authorList>
    </citation>
    <scope>NUCLEOTIDE SEQUENCE</scope>
    <source>
        <strain evidence="17">female</strain>
    </source>
</reference>
<evidence type="ECO:0000256" key="11">
    <source>
        <dbReference type="ARBA" id="ARBA00023136"/>
    </source>
</evidence>
<reference evidence="16" key="4">
    <citation type="submission" date="2025-09" db="UniProtKB">
        <authorList>
            <consortium name="Ensembl"/>
        </authorList>
    </citation>
    <scope>IDENTIFICATION</scope>
</reference>
<comment type="similarity">
    <text evidence="4">Belongs to the complex I NDUFB7 subunit family.</text>
</comment>
<dbReference type="CTD" id="4713"/>
<dbReference type="PROSITE" id="PS51808">
    <property type="entry name" value="CHCH"/>
    <property type="match status" value="1"/>
</dbReference>
<dbReference type="InParanoid" id="A0A3B1KHE8"/>
<evidence type="ECO:0000256" key="5">
    <source>
        <dbReference type="ARBA" id="ARBA00018677"/>
    </source>
</evidence>
<evidence type="ECO:0000256" key="12">
    <source>
        <dbReference type="ARBA" id="ARBA00023157"/>
    </source>
</evidence>
<keyword evidence="11" id="KW-0472">Membrane</keyword>
<evidence type="ECO:0000256" key="2">
    <source>
        <dbReference type="ARBA" id="ARBA00004569"/>
    </source>
</evidence>
<dbReference type="GeneID" id="103047436"/>